<dbReference type="RefSeq" id="WP_322441710.1">
    <property type="nucleotide sequence ID" value="NZ_JAXOTQ010000026.1"/>
</dbReference>
<name>A0ABU5JGW0_9ACTN</name>
<gene>
    <name evidence="1" type="ORF">U2F25_20675</name>
</gene>
<evidence type="ECO:0008006" key="3">
    <source>
        <dbReference type="Google" id="ProtNLM"/>
    </source>
</evidence>
<sequence length="285" mass="31092">MTALLDEFGYGPLPEGPLAHRLEALERISAARWDYRKGRLERYQAEGESFPATVDARIRSAARSLGLADRLMPLGQSYDHLLVLGGGVRTMMARAHLTTTILRHGVGTTSVAGLGSLRQLDDQGEVARRLGLGECPTEGDAVDEALRHAFGAALPTDQRSGRTEAGQPWWVRSYLDVRPPVHVLAAPSTRPGQRANTADTLIGWAELVQSPRVGSRLLLVTTDIFVPFQHCDAVRLLGLPYGCEVETVGFDNTSNPWVPQSETFAILQEVRSAIRSMQALYQAVA</sequence>
<proteinExistence type="predicted"/>
<dbReference type="Proteomes" id="UP001290101">
    <property type="component" value="Unassembled WGS sequence"/>
</dbReference>
<accession>A0ABU5JGW0</accession>
<comment type="caution">
    <text evidence="1">The sequence shown here is derived from an EMBL/GenBank/DDBJ whole genome shotgun (WGS) entry which is preliminary data.</text>
</comment>
<dbReference type="EMBL" id="JAXOTQ010000026">
    <property type="protein sequence ID" value="MDZ5491844.1"/>
    <property type="molecule type" value="Genomic_DNA"/>
</dbReference>
<organism evidence="1 2">
    <name type="scientific">Micromonospora sicca</name>
    <dbReference type="NCBI Taxonomy" id="2202420"/>
    <lineage>
        <taxon>Bacteria</taxon>
        <taxon>Bacillati</taxon>
        <taxon>Actinomycetota</taxon>
        <taxon>Actinomycetes</taxon>
        <taxon>Micromonosporales</taxon>
        <taxon>Micromonosporaceae</taxon>
        <taxon>Micromonospora</taxon>
    </lineage>
</organism>
<reference evidence="1 2" key="1">
    <citation type="submission" date="2023-12" db="EMBL/GenBank/DDBJ databases">
        <title>Micromonospora sp. nov., isolated from Atacama Desert.</title>
        <authorList>
            <person name="Carro L."/>
            <person name="Golinska P."/>
            <person name="Klenk H.-P."/>
            <person name="Goodfellow M."/>
        </authorList>
    </citation>
    <scope>NUCLEOTIDE SEQUENCE [LARGE SCALE GENOMIC DNA]</scope>
    <source>
        <strain evidence="1 2">4G53</strain>
    </source>
</reference>
<keyword evidence="2" id="KW-1185">Reference proteome</keyword>
<evidence type="ECO:0000313" key="2">
    <source>
        <dbReference type="Proteomes" id="UP001290101"/>
    </source>
</evidence>
<evidence type="ECO:0000313" key="1">
    <source>
        <dbReference type="EMBL" id="MDZ5491844.1"/>
    </source>
</evidence>
<protein>
    <recommendedName>
        <fullName evidence="3">Nucleoside phosphorylase domain-containing protein</fullName>
    </recommendedName>
</protein>